<evidence type="ECO:0000313" key="1">
    <source>
        <dbReference type="EMBL" id="GJN05827.1"/>
    </source>
</evidence>
<gene>
    <name evidence="1" type="primary">ga23495</name>
    <name evidence="1" type="ORF">PR202_ga23495</name>
</gene>
<reference evidence="1" key="2">
    <citation type="submission" date="2021-12" db="EMBL/GenBank/DDBJ databases">
        <title>Resequencing data analysis of finger millet.</title>
        <authorList>
            <person name="Hatakeyama M."/>
            <person name="Aluri S."/>
            <person name="Balachadran M.T."/>
            <person name="Sivarajan S.R."/>
            <person name="Poveda L."/>
            <person name="Shimizu-Inatsugi R."/>
            <person name="Schlapbach R."/>
            <person name="Sreeman S.M."/>
            <person name="Shimizu K.K."/>
        </authorList>
    </citation>
    <scope>NUCLEOTIDE SEQUENCE</scope>
</reference>
<dbReference type="EMBL" id="BQKI01000012">
    <property type="protein sequence ID" value="GJN05827.1"/>
    <property type="molecule type" value="Genomic_DNA"/>
</dbReference>
<name>A0AAV5D6K9_ELECO</name>
<comment type="caution">
    <text evidence="1">The sequence shown here is derived from an EMBL/GenBank/DDBJ whole genome shotgun (WGS) entry which is preliminary data.</text>
</comment>
<proteinExistence type="predicted"/>
<protein>
    <submittedName>
        <fullName evidence="1">Uncharacterized protein</fullName>
    </submittedName>
</protein>
<dbReference type="AlphaFoldDB" id="A0AAV5D6K9"/>
<reference evidence="1" key="1">
    <citation type="journal article" date="2018" name="DNA Res.">
        <title>Multiple hybrid de novo genome assembly of finger millet, an orphan allotetraploid crop.</title>
        <authorList>
            <person name="Hatakeyama M."/>
            <person name="Aluri S."/>
            <person name="Balachadran M.T."/>
            <person name="Sivarajan S.R."/>
            <person name="Patrignani A."/>
            <person name="Gruter S."/>
            <person name="Poveda L."/>
            <person name="Shimizu-Inatsugi R."/>
            <person name="Baeten J."/>
            <person name="Francoijs K.J."/>
            <person name="Nataraja K.N."/>
            <person name="Reddy Y.A.N."/>
            <person name="Phadnis S."/>
            <person name="Ravikumar R.L."/>
            <person name="Schlapbach R."/>
            <person name="Sreeman S.M."/>
            <person name="Shimizu K.K."/>
        </authorList>
    </citation>
    <scope>NUCLEOTIDE SEQUENCE</scope>
</reference>
<evidence type="ECO:0000313" key="2">
    <source>
        <dbReference type="Proteomes" id="UP001054889"/>
    </source>
</evidence>
<accession>A0AAV5D6K9</accession>
<dbReference type="Proteomes" id="UP001054889">
    <property type="component" value="Unassembled WGS sequence"/>
</dbReference>
<organism evidence="1 2">
    <name type="scientific">Eleusine coracana subsp. coracana</name>
    <dbReference type="NCBI Taxonomy" id="191504"/>
    <lineage>
        <taxon>Eukaryota</taxon>
        <taxon>Viridiplantae</taxon>
        <taxon>Streptophyta</taxon>
        <taxon>Embryophyta</taxon>
        <taxon>Tracheophyta</taxon>
        <taxon>Spermatophyta</taxon>
        <taxon>Magnoliopsida</taxon>
        <taxon>Liliopsida</taxon>
        <taxon>Poales</taxon>
        <taxon>Poaceae</taxon>
        <taxon>PACMAD clade</taxon>
        <taxon>Chloridoideae</taxon>
        <taxon>Cynodonteae</taxon>
        <taxon>Eleusininae</taxon>
        <taxon>Eleusine</taxon>
    </lineage>
</organism>
<sequence>MSAKRELSSTLKNLKFMQRAVAAQKVQEKTEVEVETAAEVVTATYAGFGSSAQVRRK</sequence>
<keyword evidence="2" id="KW-1185">Reference proteome</keyword>